<dbReference type="Proteomes" id="UP000235145">
    <property type="component" value="Unassembled WGS sequence"/>
</dbReference>
<name>A0A9R1URX3_LACSA</name>
<evidence type="ECO:0000313" key="2">
    <source>
        <dbReference type="Proteomes" id="UP000235145"/>
    </source>
</evidence>
<reference evidence="1 2" key="1">
    <citation type="journal article" date="2017" name="Nat. Commun.">
        <title>Genome assembly with in vitro proximity ligation data and whole-genome triplication in lettuce.</title>
        <authorList>
            <person name="Reyes-Chin-Wo S."/>
            <person name="Wang Z."/>
            <person name="Yang X."/>
            <person name="Kozik A."/>
            <person name="Arikit S."/>
            <person name="Song C."/>
            <person name="Xia L."/>
            <person name="Froenicke L."/>
            <person name="Lavelle D.O."/>
            <person name="Truco M.J."/>
            <person name="Xia R."/>
            <person name="Zhu S."/>
            <person name="Xu C."/>
            <person name="Xu H."/>
            <person name="Xu X."/>
            <person name="Cox K."/>
            <person name="Korf I."/>
            <person name="Meyers B.C."/>
            <person name="Michelmore R.W."/>
        </authorList>
    </citation>
    <scope>NUCLEOTIDE SEQUENCE [LARGE SCALE GENOMIC DNA]</scope>
    <source>
        <strain evidence="2">cv. Salinas</strain>
        <tissue evidence="1">Seedlings</tissue>
    </source>
</reference>
<sequence length="96" mass="11147">MIFYSIWRCSNLYHQIHLSNRSTSQPSKMRMDTTRVIILCYGESLKEAIQLTLMGRVNMPLDSGAREMASILERWDLWESSKGNGILLFDNVNIIH</sequence>
<keyword evidence="2" id="KW-1185">Reference proteome</keyword>
<dbReference type="EMBL" id="NBSK02000008">
    <property type="protein sequence ID" value="KAJ0192605.1"/>
    <property type="molecule type" value="Genomic_DNA"/>
</dbReference>
<dbReference type="AlphaFoldDB" id="A0A9R1URX3"/>
<organism evidence="1 2">
    <name type="scientific">Lactuca sativa</name>
    <name type="common">Garden lettuce</name>
    <dbReference type="NCBI Taxonomy" id="4236"/>
    <lineage>
        <taxon>Eukaryota</taxon>
        <taxon>Viridiplantae</taxon>
        <taxon>Streptophyta</taxon>
        <taxon>Embryophyta</taxon>
        <taxon>Tracheophyta</taxon>
        <taxon>Spermatophyta</taxon>
        <taxon>Magnoliopsida</taxon>
        <taxon>eudicotyledons</taxon>
        <taxon>Gunneridae</taxon>
        <taxon>Pentapetalae</taxon>
        <taxon>asterids</taxon>
        <taxon>campanulids</taxon>
        <taxon>Asterales</taxon>
        <taxon>Asteraceae</taxon>
        <taxon>Cichorioideae</taxon>
        <taxon>Cichorieae</taxon>
        <taxon>Lactucinae</taxon>
        <taxon>Lactuca</taxon>
    </lineage>
</organism>
<protein>
    <submittedName>
        <fullName evidence="1">Uncharacterized protein</fullName>
    </submittedName>
</protein>
<evidence type="ECO:0000313" key="1">
    <source>
        <dbReference type="EMBL" id="KAJ0192605.1"/>
    </source>
</evidence>
<proteinExistence type="predicted"/>
<gene>
    <name evidence="1" type="ORF">LSAT_V11C800410470</name>
</gene>
<comment type="caution">
    <text evidence="1">The sequence shown here is derived from an EMBL/GenBank/DDBJ whole genome shotgun (WGS) entry which is preliminary data.</text>
</comment>
<accession>A0A9R1URX3</accession>